<feature type="domain" description="Lipoyl-binding" evidence="9">
    <location>
        <begin position="3"/>
        <end position="78"/>
    </location>
</feature>
<dbReference type="OrthoDB" id="9805770at2"/>
<dbReference type="Pfam" id="PF00364">
    <property type="entry name" value="Biotin_lipoyl"/>
    <property type="match status" value="1"/>
</dbReference>
<dbReference type="Pfam" id="PF00198">
    <property type="entry name" value="2-oxoacid_dh"/>
    <property type="match status" value="1"/>
</dbReference>
<dbReference type="FunFam" id="3.30.559.10:FF:000007">
    <property type="entry name" value="Dihydrolipoamide acetyltransferase component of pyruvate dehydrogenase complex"/>
    <property type="match status" value="1"/>
</dbReference>
<evidence type="ECO:0000256" key="2">
    <source>
        <dbReference type="ARBA" id="ARBA00007317"/>
    </source>
</evidence>
<dbReference type="Gene3D" id="3.30.559.10">
    <property type="entry name" value="Chloramphenicol acetyltransferase-like domain"/>
    <property type="match status" value="1"/>
</dbReference>
<dbReference type="PROSITE" id="PS51826">
    <property type="entry name" value="PSBD"/>
    <property type="match status" value="1"/>
</dbReference>
<evidence type="ECO:0000256" key="4">
    <source>
        <dbReference type="ARBA" id="ARBA00022679"/>
    </source>
</evidence>
<feature type="domain" description="Peripheral subunit-binding (PSBD)" evidence="10">
    <location>
        <begin position="129"/>
        <end position="169"/>
    </location>
</feature>
<dbReference type="InterPro" id="IPR036625">
    <property type="entry name" value="E3-bd_dom_sf"/>
</dbReference>
<dbReference type="InterPro" id="IPR011053">
    <property type="entry name" value="Single_hybrid_motif"/>
</dbReference>
<protein>
    <recommendedName>
        <fullName evidence="7">Dihydrolipoamide acetyltransferase component of pyruvate dehydrogenase complex</fullName>
        <ecNumber evidence="7">2.3.1.-</ecNumber>
    </recommendedName>
</protein>
<dbReference type="PANTHER" id="PTHR43178">
    <property type="entry name" value="DIHYDROLIPOAMIDE ACETYLTRANSFERASE COMPONENT OF PYRUVATE DEHYDROGENASE COMPLEX"/>
    <property type="match status" value="1"/>
</dbReference>
<comment type="caution">
    <text evidence="11">The sequence shown here is derived from an EMBL/GenBank/DDBJ whole genome shotgun (WGS) entry which is preliminary data.</text>
</comment>
<evidence type="ECO:0000313" key="11">
    <source>
        <dbReference type="EMBL" id="GET34802.1"/>
    </source>
</evidence>
<evidence type="ECO:0000256" key="7">
    <source>
        <dbReference type="RuleBase" id="RU003423"/>
    </source>
</evidence>
<dbReference type="InterPro" id="IPR001078">
    <property type="entry name" value="2-oxoacid_DH_actylTfrase"/>
</dbReference>
<dbReference type="EMBL" id="BLAX01000001">
    <property type="protein sequence ID" value="GET34802.1"/>
    <property type="molecule type" value="Genomic_DNA"/>
</dbReference>
<keyword evidence="6 7" id="KW-0012">Acyltransferase</keyword>
<dbReference type="PROSITE" id="PS50968">
    <property type="entry name" value="BIOTINYL_LIPOYL"/>
    <property type="match status" value="1"/>
</dbReference>
<dbReference type="InterPro" id="IPR050743">
    <property type="entry name" value="2-oxoacid_DH_E2_comp"/>
</dbReference>
<keyword evidence="12" id="KW-1185">Reference proteome</keyword>
<comment type="similarity">
    <text evidence="2 7">Belongs to the 2-oxoacid dehydrogenase family.</text>
</comment>
<dbReference type="GO" id="GO:0031405">
    <property type="term" value="F:lipoic acid binding"/>
    <property type="evidence" value="ECO:0007669"/>
    <property type="project" value="TreeGrafter"/>
</dbReference>
<feature type="compositionally biased region" description="Polar residues" evidence="8">
    <location>
        <begin position="116"/>
        <end position="125"/>
    </location>
</feature>
<proteinExistence type="inferred from homology"/>
<dbReference type="Gene3D" id="2.40.50.100">
    <property type="match status" value="1"/>
</dbReference>
<evidence type="ECO:0000256" key="5">
    <source>
        <dbReference type="ARBA" id="ARBA00022823"/>
    </source>
</evidence>
<dbReference type="PROSITE" id="PS00189">
    <property type="entry name" value="LIPOYL"/>
    <property type="match status" value="1"/>
</dbReference>
<comment type="subunit">
    <text evidence="3">Forms a 24-polypeptide structural core with octahedral symmetry.</text>
</comment>
<organism evidence="11 12">
    <name type="scientific">Prolixibacter bellariivorans</name>
    <dbReference type="NCBI Taxonomy" id="314319"/>
    <lineage>
        <taxon>Bacteria</taxon>
        <taxon>Pseudomonadati</taxon>
        <taxon>Bacteroidota</taxon>
        <taxon>Bacteroidia</taxon>
        <taxon>Marinilabiliales</taxon>
        <taxon>Prolixibacteraceae</taxon>
        <taxon>Prolixibacter</taxon>
    </lineage>
</organism>
<dbReference type="GO" id="GO:0016407">
    <property type="term" value="F:acetyltransferase activity"/>
    <property type="evidence" value="ECO:0007669"/>
    <property type="project" value="TreeGrafter"/>
</dbReference>
<dbReference type="InterPro" id="IPR003016">
    <property type="entry name" value="2-oxoA_DH_lipoyl-BS"/>
</dbReference>
<dbReference type="SUPFAM" id="SSF47005">
    <property type="entry name" value="Peripheral subunit-binding domain of 2-oxo acid dehydrogenase complex"/>
    <property type="match status" value="1"/>
</dbReference>
<feature type="region of interest" description="Disordered" evidence="8">
    <location>
        <begin position="81"/>
        <end position="125"/>
    </location>
</feature>
<sequence length="442" mass="48028">MSDFQVMMPKMGESVQEATITKMFVKKGDTVEEDDVLFEIATDKVDSEIPSPVAGKVKEVKYNEDDLVAVGEVVMLISMDGEDEEEDTSSEETTDKKAETQPAAKEEAAETAKDSGASQGNVNKQSGRFYSPLVRSIADKEGVSFEELESIEGSGQGGRVQKKDILAYLENRGSGKVAKPAAASASAQTAKAAPQAPQHKVSVSIGAEDTIVEMDRVRKMIADHMVTSKHVAPHVTSVVEADMTNMVLWRNKVKGEYLEKYGEKITFMPLITEAVAKALTEFPYVNSSVDGYNIVLRKHVNVGMAVATENNNLVVPVIKDADMKNLLGLTKDINRLAALGRKNNLSPDDLQGGTFAITNFGSFGNIIGTPIINQPQTAILAVGTIEKKPAVMETPTGDAIVVRHKMFLSLSYDHRVIDGMLGGKFLRRVADILEEHDPNREI</sequence>
<dbReference type="Pfam" id="PF02817">
    <property type="entry name" value="E3_binding"/>
    <property type="match status" value="1"/>
</dbReference>
<dbReference type="SUPFAM" id="SSF51230">
    <property type="entry name" value="Single hybrid motif"/>
    <property type="match status" value="1"/>
</dbReference>
<evidence type="ECO:0000256" key="3">
    <source>
        <dbReference type="ARBA" id="ARBA00011484"/>
    </source>
</evidence>
<evidence type="ECO:0000256" key="8">
    <source>
        <dbReference type="SAM" id="MobiDB-lite"/>
    </source>
</evidence>
<dbReference type="PANTHER" id="PTHR43178:SF5">
    <property type="entry name" value="LIPOAMIDE ACYLTRANSFERASE COMPONENT OF BRANCHED-CHAIN ALPHA-KETO ACID DEHYDROGENASE COMPLEX, MITOCHONDRIAL"/>
    <property type="match status" value="1"/>
</dbReference>
<evidence type="ECO:0000256" key="6">
    <source>
        <dbReference type="ARBA" id="ARBA00023315"/>
    </source>
</evidence>
<gene>
    <name evidence="11" type="ORF">PbJCM13498_36650</name>
</gene>
<dbReference type="GO" id="GO:0005737">
    <property type="term" value="C:cytoplasm"/>
    <property type="evidence" value="ECO:0007669"/>
    <property type="project" value="TreeGrafter"/>
</dbReference>
<feature type="compositionally biased region" description="Acidic residues" evidence="8">
    <location>
        <begin position="81"/>
        <end position="92"/>
    </location>
</feature>
<dbReference type="RefSeq" id="WP_025865426.1">
    <property type="nucleotide sequence ID" value="NZ_BLAX01000001.1"/>
</dbReference>
<dbReference type="CDD" id="cd06849">
    <property type="entry name" value="lipoyl_domain"/>
    <property type="match status" value="1"/>
</dbReference>
<dbReference type="InterPro" id="IPR004167">
    <property type="entry name" value="PSBD"/>
</dbReference>
<evidence type="ECO:0000259" key="10">
    <source>
        <dbReference type="PROSITE" id="PS51826"/>
    </source>
</evidence>
<dbReference type="EC" id="2.3.1.-" evidence="7"/>
<feature type="compositionally biased region" description="Basic and acidic residues" evidence="8">
    <location>
        <begin position="93"/>
        <end position="113"/>
    </location>
</feature>
<dbReference type="InterPro" id="IPR000089">
    <property type="entry name" value="Biotin_lipoyl"/>
</dbReference>
<dbReference type="SUPFAM" id="SSF52777">
    <property type="entry name" value="CoA-dependent acyltransferases"/>
    <property type="match status" value="1"/>
</dbReference>
<dbReference type="Proteomes" id="UP000391834">
    <property type="component" value="Unassembled WGS sequence"/>
</dbReference>
<name>A0A5M4B3T2_9BACT</name>
<keyword evidence="5 7" id="KW-0450">Lipoyl</keyword>
<dbReference type="AlphaFoldDB" id="A0A5M4B3T2"/>
<keyword evidence="4 7" id="KW-0808">Transferase</keyword>
<dbReference type="InterPro" id="IPR023213">
    <property type="entry name" value="CAT-like_dom_sf"/>
</dbReference>
<comment type="cofactor">
    <cofactor evidence="1 7">
        <name>(R)-lipoate</name>
        <dbReference type="ChEBI" id="CHEBI:83088"/>
    </cofactor>
</comment>
<evidence type="ECO:0000256" key="1">
    <source>
        <dbReference type="ARBA" id="ARBA00001938"/>
    </source>
</evidence>
<accession>A0A5M4B3T2</accession>
<keyword evidence="11" id="KW-0670">Pyruvate</keyword>
<evidence type="ECO:0000313" key="12">
    <source>
        <dbReference type="Proteomes" id="UP000391834"/>
    </source>
</evidence>
<evidence type="ECO:0000259" key="9">
    <source>
        <dbReference type="PROSITE" id="PS50968"/>
    </source>
</evidence>
<dbReference type="Gene3D" id="4.10.320.10">
    <property type="entry name" value="E3-binding domain"/>
    <property type="match status" value="1"/>
</dbReference>
<reference evidence="11 12" key="1">
    <citation type="submission" date="2019-10" db="EMBL/GenBank/DDBJ databases">
        <title>Prolixibacter strains distinguished by the presence of nitrate reductase genes were adept at nitrate-dependent anaerobic corrosion of metallic iron and carbon steel.</title>
        <authorList>
            <person name="Iino T."/>
            <person name="Shono N."/>
            <person name="Ito K."/>
            <person name="Nakamura R."/>
            <person name="Sueoka K."/>
            <person name="Harayama S."/>
            <person name="Ohkuma M."/>
        </authorList>
    </citation>
    <scope>NUCLEOTIDE SEQUENCE [LARGE SCALE GENOMIC DNA]</scope>
    <source>
        <strain evidence="11 12">JCM 13498</strain>
    </source>
</reference>